<dbReference type="STRING" id="1697053.AKN87_01825"/>
<name>A0A0K1XGE9_9GAMM</name>
<dbReference type="InterPro" id="IPR021146">
    <property type="entry name" value="Phage_gp6-like_head-tail"/>
</dbReference>
<dbReference type="GeneID" id="93983007"/>
<dbReference type="AlphaFoldDB" id="A0A0K1XGE9"/>
<dbReference type="KEGG" id="pbb:AKN87_01825"/>
<dbReference type="NCBIfam" id="TIGR01560">
    <property type="entry name" value="put_DNA_pack"/>
    <property type="match status" value="1"/>
</dbReference>
<gene>
    <name evidence="1" type="ORF">AKN88_11435</name>
</gene>
<evidence type="ECO:0000313" key="1">
    <source>
        <dbReference type="EMBL" id="AKX60470.1"/>
    </source>
</evidence>
<dbReference type="Proteomes" id="UP000063953">
    <property type="component" value="Chromosome"/>
</dbReference>
<evidence type="ECO:0000313" key="2">
    <source>
        <dbReference type="Proteomes" id="UP000063953"/>
    </source>
</evidence>
<evidence type="ECO:0008006" key="3">
    <source>
        <dbReference type="Google" id="ProtNLM"/>
    </source>
</evidence>
<reference evidence="1 2" key="1">
    <citation type="journal article" date="2015" name="Genome Announc.">
        <title>Genome Sequences of Oblitimonas alkaliphila gen. nov. sp. nov. (Proposed), a Novel Bacterium of the Pseudomonadaceae Family.</title>
        <authorList>
            <person name="Lauer A.C."/>
            <person name="Nicholson A.C."/>
            <person name="Humrighouse B.W."/>
            <person name="Emery B."/>
            <person name="Drobish A."/>
            <person name="Juieng P."/>
            <person name="Loparev V."/>
            <person name="McQuiston J.R."/>
        </authorList>
    </citation>
    <scope>NUCLEOTIDE SEQUENCE [LARGE SCALE GENOMIC DNA]</scope>
    <source>
        <strain evidence="1 2">E5571</strain>
    </source>
</reference>
<organism evidence="1 2">
    <name type="scientific">Thiopseudomonas alkaliphila</name>
    <dbReference type="NCBI Taxonomy" id="1697053"/>
    <lineage>
        <taxon>Bacteria</taxon>
        <taxon>Pseudomonadati</taxon>
        <taxon>Pseudomonadota</taxon>
        <taxon>Gammaproteobacteria</taxon>
        <taxon>Pseudomonadales</taxon>
        <taxon>Pseudomonadaceae</taxon>
        <taxon>Thiopseudomonas</taxon>
    </lineage>
</organism>
<dbReference type="EMBL" id="CP012365">
    <property type="protein sequence ID" value="AKX60470.1"/>
    <property type="molecule type" value="Genomic_DNA"/>
</dbReference>
<dbReference type="InterPro" id="IPR006450">
    <property type="entry name" value="Phage_HK97_gp6-like"/>
</dbReference>
<keyword evidence="2" id="KW-1185">Reference proteome</keyword>
<accession>A0A0K1XGE9</accession>
<proteinExistence type="predicted"/>
<dbReference type="CDD" id="cd08054">
    <property type="entry name" value="gp6"/>
    <property type="match status" value="1"/>
</dbReference>
<sequence length="96" mass="10772">MSISLKQLKNHLRLELDDQDEDENLQLILTAAIDYASKFLGRPIPWEDKLPASVTSAVLLIAADLYLNREATTPSGMKENPLVEKMLHPYRIGIGI</sequence>
<protein>
    <recommendedName>
        <fullName evidence="3">Gp6-like head-tail connector protein</fullName>
    </recommendedName>
</protein>
<dbReference type="Pfam" id="PF05135">
    <property type="entry name" value="Phage_connect_1"/>
    <property type="match status" value="1"/>
</dbReference>
<dbReference type="RefSeq" id="WP_053101795.1">
    <property type="nucleotide sequence ID" value="NZ_CP012358.1"/>
</dbReference>
<dbReference type="Gene3D" id="1.10.3230.30">
    <property type="entry name" value="Phage gp6-like head-tail connector protein"/>
    <property type="match status" value="1"/>
</dbReference>